<dbReference type="Pfam" id="PF00126">
    <property type="entry name" value="HTH_1"/>
    <property type="match status" value="1"/>
</dbReference>
<dbReference type="InterPro" id="IPR050950">
    <property type="entry name" value="HTH-type_LysR_regulators"/>
</dbReference>
<dbReference type="SUPFAM" id="SSF46785">
    <property type="entry name" value="Winged helix' DNA-binding domain"/>
    <property type="match status" value="1"/>
</dbReference>
<comment type="caution">
    <text evidence="6">The sequence shown here is derived from an EMBL/GenBank/DDBJ whole genome shotgun (WGS) entry which is preliminary data.</text>
</comment>
<evidence type="ECO:0000259" key="5">
    <source>
        <dbReference type="PROSITE" id="PS50931"/>
    </source>
</evidence>
<dbReference type="Proteomes" id="UP000249577">
    <property type="component" value="Unassembled WGS sequence"/>
</dbReference>
<gene>
    <name evidence="6" type="ORF">DI565_02580</name>
</gene>
<dbReference type="PANTHER" id="PTHR30419:SF31">
    <property type="entry name" value="BLR3139 PROTEIN"/>
    <property type="match status" value="1"/>
</dbReference>
<dbReference type="GO" id="GO:0003677">
    <property type="term" value="F:DNA binding"/>
    <property type="evidence" value="ECO:0007669"/>
    <property type="project" value="UniProtKB-KW"/>
</dbReference>
<reference evidence="6 7" key="1">
    <citation type="submission" date="2017-08" db="EMBL/GenBank/DDBJ databases">
        <title>Infants hospitalized years apart are colonized by the same room-sourced microbial strains.</title>
        <authorList>
            <person name="Brooks B."/>
            <person name="Olm M.R."/>
            <person name="Firek B.A."/>
            <person name="Baker R."/>
            <person name="Thomas B.C."/>
            <person name="Morowitz M.J."/>
            <person name="Banfield J.F."/>
        </authorList>
    </citation>
    <scope>NUCLEOTIDE SEQUENCE [LARGE SCALE GENOMIC DNA]</scope>
    <source>
        <strain evidence="6">S2_005_003_R2_43</strain>
    </source>
</reference>
<evidence type="ECO:0000256" key="3">
    <source>
        <dbReference type="ARBA" id="ARBA00023125"/>
    </source>
</evidence>
<dbReference type="InterPro" id="IPR000847">
    <property type="entry name" value="LysR_HTH_N"/>
</dbReference>
<dbReference type="PROSITE" id="PS50931">
    <property type="entry name" value="HTH_LYSR"/>
    <property type="match status" value="1"/>
</dbReference>
<dbReference type="GO" id="GO:0005829">
    <property type="term" value="C:cytosol"/>
    <property type="evidence" value="ECO:0007669"/>
    <property type="project" value="TreeGrafter"/>
</dbReference>
<dbReference type="EMBL" id="QFPN01000001">
    <property type="protein sequence ID" value="PZQ19280.1"/>
    <property type="molecule type" value="Genomic_DNA"/>
</dbReference>
<dbReference type="Pfam" id="PF03466">
    <property type="entry name" value="LysR_substrate"/>
    <property type="match status" value="1"/>
</dbReference>
<keyword evidence="3" id="KW-0238">DNA-binding</keyword>
<dbReference type="Gene3D" id="3.40.190.290">
    <property type="match status" value="1"/>
</dbReference>
<comment type="similarity">
    <text evidence="1">Belongs to the LysR transcriptional regulatory family.</text>
</comment>
<evidence type="ECO:0000313" key="7">
    <source>
        <dbReference type="Proteomes" id="UP000249577"/>
    </source>
</evidence>
<evidence type="ECO:0000313" key="6">
    <source>
        <dbReference type="EMBL" id="PZQ19280.1"/>
    </source>
</evidence>
<sequence>MLLRHMEYVVALAQERHFGRAAALCGVTQPGLSSALKTLEAELGTPIVQRHQRFDGFTPEGERLVEWCRRILADKRAMLDEMATMRSGLSGRLRIGVAPSASATVTRVAKYFRDLYPTVLFDVIHVRHERLPTELQDFQIDAAITFLDEENRRFGHHIVSRQCLSAIIPDSFDIAERASLAWADIAQLPLSLLSRQTYERRVIDAGFQAAGVNPEPVLQSEMLSEVLLSVAAGDAATVLPMSNIKDVPFAPSAKMIEIDSEENSHDLALIWLNLSNIVPLVSALIETVKQNVSVDAVADLID</sequence>
<evidence type="ECO:0000256" key="4">
    <source>
        <dbReference type="ARBA" id="ARBA00023163"/>
    </source>
</evidence>
<keyword evidence="2" id="KW-0805">Transcription regulation</keyword>
<dbReference type="FunFam" id="1.10.10.10:FF:000001">
    <property type="entry name" value="LysR family transcriptional regulator"/>
    <property type="match status" value="1"/>
</dbReference>
<feature type="domain" description="HTH lysR-type" evidence="5">
    <location>
        <begin position="1"/>
        <end position="58"/>
    </location>
</feature>
<dbReference type="PANTHER" id="PTHR30419">
    <property type="entry name" value="HTH-TYPE TRANSCRIPTIONAL REGULATOR YBHD"/>
    <property type="match status" value="1"/>
</dbReference>
<dbReference type="InterPro" id="IPR036388">
    <property type="entry name" value="WH-like_DNA-bd_sf"/>
</dbReference>
<dbReference type="CDD" id="cd05466">
    <property type="entry name" value="PBP2_LTTR_substrate"/>
    <property type="match status" value="1"/>
</dbReference>
<organism evidence="6 7">
    <name type="scientific">Ancylobacter novellus</name>
    <name type="common">Thiobacillus novellus</name>
    <dbReference type="NCBI Taxonomy" id="921"/>
    <lineage>
        <taxon>Bacteria</taxon>
        <taxon>Pseudomonadati</taxon>
        <taxon>Pseudomonadota</taxon>
        <taxon>Alphaproteobacteria</taxon>
        <taxon>Hyphomicrobiales</taxon>
        <taxon>Xanthobacteraceae</taxon>
        <taxon>Ancylobacter</taxon>
    </lineage>
</organism>
<accession>A0A2W5MZT2</accession>
<keyword evidence="4" id="KW-0804">Transcription</keyword>
<name>A0A2W5MZT2_ANCNO</name>
<evidence type="ECO:0000256" key="1">
    <source>
        <dbReference type="ARBA" id="ARBA00009437"/>
    </source>
</evidence>
<dbReference type="InterPro" id="IPR036390">
    <property type="entry name" value="WH_DNA-bd_sf"/>
</dbReference>
<dbReference type="Gene3D" id="1.10.10.10">
    <property type="entry name" value="Winged helix-like DNA-binding domain superfamily/Winged helix DNA-binding domain"/>
    <property type="match status" value="1"/>
</dbReference>
<proteinExistence type="inferred from homology"/>
<evidence type="ECO:0000256" key="2">
    <source>
        <dbReference type="ARBA" id="ARBA00023015"/>
    </source>
</evidence>
<dbReference type="PRINTS" id="PR00039">
    <property type="entry name" value="HTHLYSR"/>
</dbReference>
<dbReference type="InterPro" id="IPR005119">
    <property type="entry name" value="LysR_subst-bd"/>
</dbReference>
<dbReference type="SUPFAM" id="SSF53850">
    <property type="entry name" value="Periplasmic binding protein-like II"/>
    <property type="match status" value="1"/>
</dbReference>
<dbReference type="AlphaFoldDB" id="A0A2W5MZT2"/>
<protein>
    <submittedName>
        <fullName evidence="6">LysR family transcriptional regulator</fullName>
    </submittedName>
</protein>
<dbReference type="GO" id="GO:0003700">
    <property type="term" value="F:DNA-binding transcription factor activity"/>
    <property type="evidence" value="ECO:0007669"/>
    <property type="project" value="InterPro"/>
</dbReference>